<organism evidence="2 3">
    <name type="scientific">Carnegiea gigantea</name>
    <dbReference type="NCBI Taxonomy" id="171969"/>
    <lineage>
        <taxon>Eukaryota</taxon>
        <taxon>Viridiplantae</taxon>
        <taxon>Streptophyta</taxon>
        <taxon>Embryophyta</taxon>
        <taxon>Tracheophyta</taxon>
        <taxon>Spermatophyta</taxon>
        <taxon>Magnoliopsida</taxon>
        <taxon>eudicotyledons</taxon>
        <taxon>Gunneridae</taxon>
        <taxon>Pentapetalae</taxon>
        <taxon>Caryophyllales</taxon>
        <taxon>Cactineae</taxon>
        <taxon>Cactaceae</taxon>
        <taxon>Cactoideae</taxon>
        <taxon>Echinocereeae</taxon>
        <taxon>Carnegiea</taxon>
    </lineage>
</organism>
<gene>
    <name evidence="2" type="ORF">Cgig2_026146</name>
</gene>
<dbReference type="InterPro" id="IPR012337">
    <property type="entry name" value="RNaseH-like_sf"/>
</dbReference>
<dbReference type="InterPro" id="IPR044730">
    <property type="entry name" value="RNase_H-like_dom_plant"/>
</dbReference>
<dbReference type="PANTHER" id="PTHR47723">
    <property type="entry name" value="OS05G0353850 PROTEIN"/>
    <property type="match status" value="1"/>
</dbReference>
<dbReference type="InterPro" id="IPR036397">
    <property type="entry name" value="RNaseH_sf"/>
</dbReference>
<dbReference type="InterPro" id="IPR053151">
    <property type="entry name" value="RNase_H-like"/>
</dbReference>
<proteinExistence type="predicted"/>
<protein>
    <recommendedName>
        <fullName evidence="1">RNase H type-1 domain-containing protein</fullName>
    </recommendedName>
</protein>
<dbReference type="Gene3D" id="3.30.420.10">
    <property type="entry name" value="Ribonuclease H-like superfamily/Ribonuclease H"/>
    <property type="match status" value="1"/>
</dbReference>
<keyword evidence="3" id="KW-1185">Reference proteome</keyword>
<sequence length="398" mass="46114">MGELNSASMAKMAWRLLHEDDALWARVLKHRYGRGRTAVEMLMSCRHPSNLWKGITESRLILQRGLVHSVGNGQHTYFWLQRWAMELPLLEFSTGPVPSLEQHKTVANYWQSGKGWKWEELIDLLPTNILHRIAAFQVYLDMKGFGHFLIQSAIAIMRGGGVSPNKEKWRRIWRVKAPQKMKMLIWLILHKALMTNERRVKMGLTSNPNCSICPNSTEDSNHILRLCNEAKQVWRYFEQLNQDCHDLRTGLEDWILYSINRTKPDIFWPTKFITTLWWLWRWRNESCLGNSSNVPPDKIKCLLDKFKETTKALLNEERWFRPECHERREALVGWEPPSVDWVALNTDGSSKHNPGLAGGGGVFRGRNGEWLGGFAENMGICSAVRVELRAVLRGFLLA</sequence>
<dbReference type="Proteomes" id="UP001153076">
    <property type="component" value="Unassembled WGS sequence"/>
</dbReference>
<dbReference type="EMBL" id="JAKOGI010000582">
    <property type="protein sequence ID" value="KAJ8432816.1"/>
    <property type="molecule type" value="Genomic_DNA"/>
</dbReference>
<dbReference type="InterPro" id="IPR026960">
    <property type="entry name" value="RVT-Znf"/>
</dbReference>
<accession>A0A9Q1JXP5</accession>
<dbReference type="OrthoDB" id="1002501at2759"/>
<dbReference type="Pfam" id="PF13966">
    <property type="entry name" value="zf-RVT"/>
    <property type="match status" value="1"/>
</dbReference>
<dbReference type="CDD" id="cd06222">
    <property type="entry name" value="RNase_H_like"/>
    <property type="match status" value="1"/>
</dbReference>
<dbReference type="PROSITE" id="PS50879">
    <property type="entry name" value="RNASE_H_1"/>
    <property type="match status" value="1"/>
</dbReference>
<reference evidence="2" key="1">
    <citation type="submission" date="2022-04" db="EMBL/GenBank/DDBJ databases">
        <title>Carnegiea gigantea Genome sequencing and assembly v2.</title>
        <authorList>
            <person name="Copetti D."/>
            <person name="Sanderson M.J."/>
            <person name="Burquez A."/>
            <person name="Wojciechowski M.F."/>
        </authorList>
    </citation>
    <scope>NUCLEOTIDE SEQUENCE</scope>
    <source>
        <strain evidence="2">SGP5-SGP5p</strain>
        <tissue evidence="2">Aerial part</tissue>
    </source>
</reference>
<dbReference type="InterPro" id="IPR002156">
    <property type="entry name" value="RNaseH_domain"/>
</dbReference>
<dbReference type="PANTHER" id="PTHR47723:SF19">
    <property type="entry name" value="POLYNUCLEOTIDYL TRANSFERASE, RIBONUCLEASE H-LIKE SUPERFAMILY PROTEIN"/>
    <property type="match status" value="1"/>
</dbReference>
<dbReference type="AlphaFoldDB" id="A0A9Q1JXP5"/>
<dbReference type="Pfam" id="PF13456">
    <property type="entry name" value="RVT_3"/>
    <property type="match status" value="1"/>
</dbReference>
<dbReference type="GO" id="GO:0003676">
    <property type="term" value="F:nucleic acid binding"/>
    <property type="evidence" value="ECO:0007669"/>
    <property type="project" value="InterPro"/>
</dbReference>
<evidence type="ECO:0000259" key="1">
    <source>
        <dbReference type="PROSITE" id="PS50879"/>
    </source>
</evidence>
<dbReference type="SUPFAM" id="SSF53098">
    <property type="entry name" value="Ribonuclease H-like"/>
    <property type="match status" value="1"/>
</dbReference>
<feature type="domain" description="RNase H type-1" evidence="1">
    <location>
        <begin position="338"/>
        <end position="398"/>
    </location>
</feature>
<evidence type="ECO:0000313" key="3">
    <source>
        <dbReference type="Proteomes" id="UP001153076"/>
    </source>
</evidence>
<name>A0A9Q1JXP5_9CARY</name>
<dbReference type="GO" id="GO:0004523">
    <property type="term" value="F:RNA-DNA hybrid ribonuclease activity"/>
    <property type="evidence" value="ECO:0007669"/>
    <property type="project" value="InterPro"/>
</dbReference>
<comment type="caution">
    <text evidence="2">The sequence shown here is derived from an EMBL/GenBank/DDBJ whole genome shotgun (WGS) entry which is preliminary data.</text>
</comment>
<evidence type="ECO:0000313" key="2">
    <source>
        <dbReference type="EMBL" id="KAJ8432816.1"/>
    </source>
</evidence>